<dbReference type="InterPro" id="IPR028974">
    <property type="entry name" value="TSP_type-3_rpt"/>
</dbReference>
<reference evidence="2 3" key="1">
    <citation type="submission" date="2018-02" db="EMBL/GenBank/DDBJ databases">
        <title>Genomic Encyclopedia of Archaeal and Bacterial Type Strains, Phase II (KMG-II): from individual species to whole genera.</title>
        <authorList>
            <person name="Goeker M."/>
        </authorList>
    </citation>
    <scope>NUCLEOTIDE SEQUENCE [LARGE SCALE GENOMIC DNA]</scope>
    <source>
        <strain evidence="2 3">DSM 21165</strain>
    </source>
</reference>
<dbReference type="EMBL" id="PVEO01000010">
    <property type="protein sequence ID" value="PQV46299.1"/>
    <property type="molecule type" value="Genomic_DNA"/>
</dbReference>
<proteinExistence type="predicted"/>
<protein>
    <recommendedName>
        <fullName evidence="4">FKBP-type peptidyl-prolyl cis-trans isomerase FkpA</fullName>
    </recommendedName>
</protein>
<dbReference type="AlphaFoldDB" id="A0A362WXJ1"/>
<dbReference type="Gene3D" id="4.10.1080.10">
    <property type="entry name" value="TSP type-3 repeat"/>
    <property type="match status" value="1"/>
</dbReference>
<feature type="compositionally biased region" description="Acidic residues" evidence="1">
    <location>
        <begin position="214"/>
        <end position="241"/>
    </location>
</feature>
<feature type="region of interest" description="Disordered" evidence="1">
    <location>
        <begin position="138"/>
        <end position="262"/>
    </location>
</feature>
<accession>A0A362WXJ1</accession>
<evidence type="ECO:0000256" key="1">
    <source>
        <dbReference type="SAM" id="MobiDB-lite"/>
    </source>
</evidence>
<dbReference type="Proteomes" id="UP000251545">
    <property type="component" value="Unassembled WGS sequence"/>
</dbReference>
<evidence type="ECO:0000313" key="3">
    <source>
        <dbReference type="Proteomes" id="UP000251545"/>
    </source>
</evidence>
<evidence type="ECO:0008006" key="4">
    <source>
        <dbReference type="Google" id="ProtNLM"/>
    </source>
</evidence>
<gene>
    <name evidence="2" type="ORF">CLV33_11096</name>
</gene>
<dbReference type="PROSITE" id="PS51257">
    <property type="entry name" value="PROKAR_LIPOPROTEIN"/>
    <property type="match status" value="1"/>
</dbReference>
<sequence>MGSRFSLFLSCCFILMLSCNDGDILTVELDFDDTFQSCQESELLFFKTKEEPSESLSLLFASFDYDELFEISEDSLRFIGDTLTFDETATLNYRTYDRADLPDNIFCSIVPPANLNILIDQEDAVNVTITRILTEDDNDGVPRELEGPTDPLGDDDADGVYNFLDDAPNNASIGDANGQIEEGFDTDGDGLPNFIDADDDGDNVLTRNEKPDPNGDENLSDAQDTDEDGTPDYLDDDDDGDSVLTRDEENDTLDENPSNDVTNSVVGAADYLNPNVSNSVPAKAYRTHSISQTFNIRVIVRDISFDFLSQDVLNFGKLTEVNDNNNEFALNSTRTATPIFP</sequence>
<evidence type="ECO:0000313" key="2">
    <source>
        <dbReference type="EMBL" id="PQV46299.1"/>
    </source>
</evidence>
<dbReference type="GO" id="GO:0005509">
    <property type="term" value="F:calcium ion binding"/>
    <property type="evidence" value="ECO:0007669"/>
    <property type="project" value="InterPro"/>
</dbReference>
<name>A0A362WXJ1_9FLAO</name>
<comment type="caution">
    <text evidence="2">The sequence shown here is derived from an EMBL/GenBank/DDBJ whole genome shotgun (WGS) entry which is preliminary data.</text>
</comment>
<organism evidence="2 3">
    <name type="scientific">Jejuia pallidilutea</name>
    <dbReference type="NCBI Taxonomy" id="504487"/>
    <lineage>
        <taxon>Bacteria</taxon>
        <taxon>Pseudomonadati</taxon>
        <taxon>Bacteroidota</taxon>
        <taxon>Flavobacteriia</taxon>
        <taxon>Flavobacteriales</taxon>
        <taxon>Flavobacteriaceae</taxon>
        <taxon>Jejuia</taxon>
    </lineage>
</organism>